<feature type="transmembrane region" description="Helical" evidence="8">
    <location>
        <begin position="21"/>
        <end position="39"/>
    </location>
</feature>
<keyword evidence="6 8" id="KW-1133">Transmembrane helix</keyword>
<feature type="transmembrane region" description="Helical" evidence="8">
    <location>
        <begin position="405"/>
        <end position="423"/>
    </location>
</feature>
<evidence type="ECO:0000256" key="2">
    <source>
        <dbReference type="ARBA" id="ARBA00022475"/>
    </source>
</evidence>
<feature type="transmembrane region" description="Helical" evidence="8">
    <location>
        <begin position="349"/>
        <end position="367"/>
    </location>
</feature>
<comment type="subcellular location">
    <subcellularLocation>
        <location evidence="1">Cell membrane</location>
        <topology evidence="1">Multi-pass membrane protein</topology>
    </subcellularLocation>
</comment>
<evidence type="ECO:0000313" key="10">
    <source>
        <dbReference type="EMBL" id="AYB31629.1"/>
    </source>
</evidence>
<feature type="transmembrane region" description="Helical" evidence="8">
    <location>
        <begin position="379"/>
        <end position="399"/>
    </location>
</feature>
<keyword evidence="3" id="KW-0328">Glycosyltransferase</keyword>
<evidence type="ECO:0000256" key="6">
    <source>
        <dbReference type="ARBA" id="ARBA00022989"/>
    </source>
</evidence>
<keyword evidence="4" id="KW-0808">Transferase</keyword>
<feature type="transmembrane region" description="Helical" evidence="8">
    <location>
        <begin position="76"/>
        <end position="95"/>
    </location>
</feature>
<protein>
    <recommendedName>
        <fullName evidence="9">Glycosyltransferase RgtA/B/C/D-like domain-containing protein</fullName>
    </recommendedName>
</protein>
<organism evidence="10 11">
    <name type="scientific">Chryseolinea soli</name>
    <dbReference type="NCBI Taxonomy" id="2321403"/>
    <lineage>
        <taxon>Bacteria</taxon>
        <taxon>Pseudomonadati</taxon>
        <taxon>Bacteroidota</taxon>
        <taxon>Cytophagia</taxon>
        <taxon>Cytophagales</taxon>
        <taxon>Fulvivirgaceae</taxon>
        <taxon>Chryseolinea</taxon>
    </lineage>
</organism>
<evidence type="ECO:0000256" key="1">
    <source>
        <dbReference type="ARBA" id="ARBA00004651"/>
    </source>
</evidence>
<keyword evidence="11" id="KW-1185">Reference proteome</keyword>
<dbReference type="Pfam" id="PF13231">
    <property type="entry name" value="PMT_2"/>
    <property type="match status" value="1"/>
</dbReference>
<dbReference type="EMBL" id="CP032382">
    <property type="protein sequence ID" value="AYB31629.1"/>
    <property type="molecule type" value="Genomic_DNA"/>
</dbReference>
<evidence type="ECO:0000256" key="3">
    <source>
        <dbReference type="ARBA" id="ARBA00022676"/>
    </source>
</evidence>
<gene>
    <name evidence="10" type="ORF">D4L85_14105</name>
</gene>
<feature type="transmembrane region" description="Helical" evidence="8">
    <location>
        <begin position="430"/>
        <end position="449"/>
    </location>
</feature>
<dbReference type="InterPro" id="IPR038731">
    <property type="entry name" value="RgtA/B/C-like"/>
</dbReference>
<feature type="transmembrane region" description="Helical" evidence="8">
    <location>
        <begin position="324"/>
        <end position="343"/>
    </location>
</feature>
<dbReference type="InterPro" id="IPR050297">
    <property type="entry name" value="LipidA_mod_glycosyltrf_83"/>
</dbReference>
<evidence type="ECO:0000313" key="11">
    <source>
        <dbReference type="Proteomes" id="UP000266183"/>
    </source>
</evidence>
<reference evidence="11" key="1">
    <citation type="submission" date="2018-09" db="EMBL/GenBank/DDBJ databases">
        <title>Chryseolinea sp. KIS68-18 isolated from soil.</title>
        <authorList>
            <person name="Weon H.-Y."/>
            <person name="Kwon S.-W."/>
            <person name="Lee S.A."/>
        </authorList>
    </citation>
    <scope>NUCLEOTIDE SEQUENCE [LARGE SCALE GENOMIC DNA]</scope>
    <source>
        <strain evidence="11">KIS68-18</strain>
    </source>
</reference>
<keyword evidence="7 8" id="KW-0472">Membrane</keyword>
<dbReference type="GO" id="GO:0010041">
    <property type="term" value="P:response to iron(III) ion"/>
    <property type="evidence" value="ECO:0007669"/>
    <property type="project" value="TreeGrafter"/>
</dbReference>
<evidence type="ECO:0000256" key="8">
    <source>
        <dbReference type="SAM" id="Phobius"/>
    </source>
</evidence>
<evidence type="ECO:0000256" key="7">
    <source>
        <dbReference type="ARBA" id="ARBA00023136"/>
    </source>
</evidence>
<dbReference type="PANTHER" id="PTHR33908:SF3">
    <property type="entry name" value="UNDECAPRENYL PHOSPHATE-ALPHA-4-AMINO-4-DEOXY-L-ARABINOSE ARABINOSYL TRANSFERASE"/>
    <property type="match status" value="1"/>
</dbReference>
<name>A0A385SK61_9BACT</name>
<dbReference type="Proteomes" id="UP000266183">
    <property type="component" value="Chromosome"/>
</dbReference>
<dbReference type="GO" id="GO:0009103">
    <property type="term" value="P:lipopolysaccharide biosynthetic process"/>
    <property type="evidence" value="ECO:0007669"/>
    <property type="project" value="UniProtKB-ARBA"/>
</dbReference>
<evidence type="ECO:0000256" key="5">
    <source>
        <dbReference type="ARBA" id="ARBA00022692"/>
    </source>
</evidence>
<keyword evidence="5 8" id="KW-0812">Transmembrane</keyword>
<keyword evidence="2" id="KW-1003">Cell membrane</keyword>
<proteinExistence type="predicted"/>
<feature type="transmembrane region" description="Helical" evidence="8">
    <location>
        <begin position="116"/>
        <end position="137"/>
    </location>
</feature>
<feature type="transmembrane region" description="Helical" evidence="8">
    <location>
        <begin position="281"/>
        <end position="303"/>
    </location>
</feature>
<dbReference type="GO" id="GO:0016763">
    <property type="term" value="F:pentosyltransferase activity"/>
    <property type="evidence" value="ECO:0007669"/>
    <property type="project" value="TreeGrafter"/>
</dbReference>
<sequence length="564" mass="63759">MVEVSMQVKTFRLKGVSIPEVLVFVLLIGSYLRGLWIPLMDNDSAHHALIAMRMVETGNYHELIFRDADYLDKPHFLFWTVALFFKMFGVSAWAYKLLSLLFSAAGIYATYRLGKRVFNVQAGQLAAVILTSSYAFFLANNDVRMDAILTSAIIFTTWQLVEWIHTHRWGNMFMAALGFSVGFATKGAIGLVMPALAGLLYMYQINNWSVWSRMRWAGMVLAVALLLLPVFYSLYLQFDLHPEKVIRDTTGNSGVLFLLFGQSVGRYSGTAWGTLAQNEPLFFVHTFLWAFLPWSLVVLLALADAVRSLWKSGRTLWKRDAIKPASFFLVVTFAVIFVLISGSQFKLPHYLNILFPFFAILTGSFFATHATSRMKLIRVLQYFTLGALLIATCFLNAYVFPVDGIIGRAVVVVLMIAIAVCVYQRREQILLVTVLVTSFCYALLNFNFYPKALALQGGSHLAAYVKEQNISVDDVFYVQNYGQSNSLDFTLGKVIPAKTIDQLDGSAYVVTDEHGRDALLDAGRQFVEVKTVQDFRVSVLSKDWMIPKNRRAFQDKLYLLFLQH</sequence>
<feature type="domain" description="Glycosyltransferase RgtA/B/C/D-like" evidence="9">
    <location>
        <begin position="72"/>
        <end position="230"/>
    </location>
</feature>
<dbReference type="PANTHER" id="PTHR33908">
    <property type="entry name" value="MANNOSYLTRANSFERASE YKCB-RELATED"/>
    <property type="match status" value="1"/>
</dbReference>
<feature type="transmembrane region" description="Helical" evidence="8">
    <location>
        <begin position="216"/>
        <end position="235"/>
    </location>
</feature>
<dbReference type="AlphaFoldDB" id="A0A385SK61"/>
<dbReference type="KEGG" id="chk:D4L85_14105"/>
<evidence type="ECO:0000259" key="9">
    <source>
        <dbReference type="Pfam" id="PF13231"/>
    </source>
</evidence>
<dbReference type="GO" id="GO:0005886">
    <property type="term" value="C:plasma membrane"/>
    <property type="evidence" value="ECO:0007669"/>
    <property type="project" value="UniProtKB-SubCell"/>
</dbReference>
<feature type="transmembrane region" description="Helical" evidence="8">
    <location>
        <begin position="173"/>
        <end position="196"/>
    </location>
</feature>
<accession>A0A385SK61</accession>
<evidence type="ECO:0000256" key="4">
    <source>
        <dbReference type="ARBA" id="ARBA00022679"/>
    </source>
</evidence>